<dbReference type="PROSITE" id="PS50011">
    <property type="entry name" value="PROTEIN_KINASE_DOM"/>
    <property type="match status" value="1"/>
</dbReference>
<dbReference type="PANTHER" id="PTHR24361">
    <property type="entry name" value="MITOGEN-ACTIVATED KINASE KINASE KINASE"/>
    <property type="match status" value="1"/>
</dbReference>
<dbReference type="InParanoid" id="K3WDL7"/>
<dbReference type="HOGENOM" id="CLU_145171_0_0_1"/>
<evidence type="ECO:0000259" key="1">
    <source>
        <dbReference type="PROSITE" id="PS50011"/>
    </source>
</evidence>
<dbReference type="InterPro" id="IPR008271">
    <property type="entry name" value="Ser/Thr_kinase_AS"/>
</dbReference>
<name>K3WDL7_GLOUD</name>
<dbReference type="PROSITE" id="PS00108">
    <property type="entry name" value="PROTEIN_KINASE_ST"/>
    <property type="match status" value="1"/>
</dbReference>
<dbReference type="GO" id="GO:0005524">
    <property type="term" value="F:ATP binding"/>
    <property type="evidence" value="ECO:0007669"/>
    <property type="project" value="InterPro"/>
</dbReference>
<dbReference type="GO" id="GO:0006974">
    <property type="term" value="P:DNA damage response"/>
    <property type="evidence" value="ECO:0007669"/>
    <property type="project" value="TreeGrafter"/>
</dbReference>
<dbReference type="EnsemblProtists" id="PYU1_T003058">
    <property type="protein sequence ID" value="PYU1_T003058"/>
    <property type="gene ID" value="PYU1_G003054"/>
</dbReference>
<dbReference type="Gene3D" id="1.10.510.10">
    <property type="entry name" value="Transferase(Phosphotransferase) domain 1"/>
    <property type="match status" value="1"/>
</dbReference>
<dbReference type="InterPro" id="IPR000719">
    <property type="entry name" value="Prot_kinase_dom"/>
</dbReference>
<dbReference type="GO" id="GO:0004674">
    <property type="term" value="F:protein serine/threonine kinase activity"/>
    <property type="evidence" value="ECO:0007669"/>
    <property type="project" value="TreeGrafter"/>
</dbReference>
<dbReference type="InterPro" id="IPR011009">
    <property type="entry name" value="Kinase-like_dom_sf"/>
</dbReference>
<dbReference type="VEuPathDB" id="FungiDB:PYU1_G003054"/>
<evidence type="ECO:0000313" key="2">
    <source>
        <dbReference type="EnsemblProtists" id="PYU1_T003058"/>
    </source>
</evidence>
<dbReference type="EMBL" id="GL376628">
    <property type="status" value="NOT_ANNOTATED_CDS"/>
    <property type="molecule type" value="Genomic_DNA"/>
</dbReference>
<reference evidence="2" key="3">
    <citation type="submission" date="2015-02" db="UniProtKB">
        <authorList>
            <consortium name="EnsemblProtists"/>
        </authorList>
    </citation>
    <scope>IDENTIFICATION</scope>
    <source>
        <strain evidence="2">DAOM BR144</strain>
    </source>
</reference>
<sequence>MHQLSIVHKDLKCANILIGADGDAKITDAKQMGAVQRKPLEYLRGDRVTVASDAYAFGMCILEAASGEPPWDALIDTAVRYHVRKGKLPLKRLENLLDSERALIEMMCASSASDRIKISSVVGKLEEFSKHEATETSMAHGLDP</sequence>
<accession>K3WDL7</accession>
<dbReference type="Proteomes" id="UP000019132">
    <property type="component" value="Unassembled WGS sequence"/>
</dbReference>
<evidence type="ECO:0000313" key="3">
    <source>
        <dbReference type="Proteomes" id="UP000019132"/>
    </source>
</evidence>
<organism evidence="2 3">
    <name type="scientific">Globisporangium ultimum (strain ATCC 200006 / CBS 805.95 / DAOM BR144)</name>
    <name type="common">Pythium ultimum</name>
    <dbReference type="NCBI Taxonomy" id="431595"/>
    <lineage>
        <taxon>Eukaryota</taxon>
        <taxon>Sar</taxon>
        <taxon>Stramenopiles</taxon>
        <taxon>Oomycota</taxon>
        <taxon>Peronosporomycetes</taxon>
        <taxon>Pythiales</taxon>
        <taxon>Pythiaceae</taxon>
        <taxon>Globisporangium</taxon>
    </lineage>
</organism>
<dbReference type="Pfam" id="PF00069">
    <property type="entry name" value="Pkinase"/>
    <property type="match status" value="1"/>
</dbReference>
<dbReference type="AlphaFoldDB" id="K3WDL7"/>
<feature type="domain" description="Protein kinase" evidence="1">
    <location>
        <begin position="1"/>
        <end position="129"/>
    </location>
</feature>
<dbReference type="InterPro" id="IPR053235">
    <property type="entry name" value="Ser_Thr_kinase"/>
</dbReference>
<keyword evidence="3" id="KW-1185">Reference proteome</keyword>
<proteinExistence type="predicted"/>
<dbReference type="PANTHER" id="PTHR24361:SF613">
    <property type="entry name" value="NUCLEAR RECEPTOR-BINDING PROTEIN-RELATED"/>
    <property type="match status" value="1"/>
</dbReference>
<protein>
    <recommendedName>
        <fullName evidence="1">Protein kinase domain-containing protein</fullName>
    </recommendedName>
</protein>
<dbReference type="SUPFAM" id="SSF56112">
    <property type="entry name" value="Protein kinase-like (PK-like)"/>
    <property type="match status" value="1"/>
</dbReference>
<dbReference type="STRING" id="431595.K3WDL7"/>
<dbReference type="GO" id="GO:0005737">
    <property type="term" value="C:cytoplasm"/>
    <property type="evidence" value="ECO:0007669"/>
    <property type="project" value="TreeGrafter"/>
</dbReference>
<reference evidence="3" key="2">
    <citation type="submission" date="2010-04" db="EMBL/GenBank/DDBJ databases">
        <authorList>
            <person name="Buell R."/>
            <person name="Hamilton J."/>
            <person name="Hostetler J."/>
        </authorList>
    </citation>
    <scope>NUCLEOTIDE SEQUENCE [LARGE SCALE GENOMIC DNA]</scope>
    <source>
        <strain evidence="3">DAOM:BR144</strain>
    </source>
</reference>
<reference evidence="3" key="1">
    <citation type="journal article" date="2010" name="Genome Biol.">
        <title>Genome sequence of the necrotrophic plant pathogen Pythium ultimum reveals original pathogenicity mechanisms and effector repertoire.</title>
        <authorList>
            <person name="Levesque C.A."/>
            <person name="Brouwer H."/>
            <person name="Cano L."/>
            <person name="Hamilton J.P."/>
            <person name="Holt C."/>
            <person name="Huitema E."/>
            <person name="Raffaele S."/>
            <person name="Robideau G.P."/>
            <person name="Thines M."/>
            <person name="Win J."/>
            <person name="Zerillo M.M."/>
            <person name="Beakes G.W."/>
            <person name="Boore J.L."/>
            <person name="Busam D."/>
            <person name="Dumas B."/>
            <person name="Ferriera S."/>
            <person name="Fuerstenberg S.I."/>
            <person name="Gachon C.M."/>
            <person name="Gaulin E."/>
            <person name="Govers F."/>
            <person name="Grenville-Briggs L."/>
            <person name="Horner N."/>
            <person name="Hostetler J."/>
            <person name="Jiang R.H."/>
            <person name="Johnson J."/>
            <person name="Krajaejun T."/>
            <person name="Lin H."/>
            <person name="Meijer H.J."/>
            <person name="Moore B."/>
            <person name="Morris P."/>
            <person name="Phuntmart V."/>
            <person name="Puiu D."/>
            <person name="Shetty J."/>
            <person name="Stajich J.E."/>
            <person name="Tripathy S."/>
            <person name="Wawra S."/>
            <person name="van West P."/>
            <person name="Whitty B.R."/>
            <person name="Coutinho P.M."/>
            <person name="Henrissat B."/>
            <person name="Martin F."/>
            <person name="Thomas P.D."/>
            <person name="Tyler B.M."/>
            <person name="De Vries R.P."/>
            <person name="Kamoun S."/>
            <person name="Yandell M."/>
            <person name="Tisserat N."/>
            <person name="Buell C.R."/>
        </authorList>
    </citation>
    <scope>NUCLEOTIDE SEQUENCE</scope>
    <source>
        <strain evidence="3">DAOM:BR144</strain>
    </source>
</reference>